<name>A0A3A8J3Q5_9BACT</name>
<gene>
    <name evidence="7" type="ORF">D7V88_22505</name>
</gene>
<dbReference type="Gene3D" id="3.40.50.1820">
    <property type="entry name" value="alpha/beta hydrolase"/>
    <property type="match status" value="1"/>
</dbReference>
<comment type="cofactor">
    <cofactor evidence="1">
        <name>FAD</name>
        <dbReference type="ChEBI" id="CHEBI:57692"/>
    </cofactor>
</comment>
<proteinExistence type="inferred from homology"/>
<sequence length="370" mass="41417">MAFERRGGAAVLRVVSEYGTRDGLPVAEKYDFLAGDGVPLRLTRYAGGTKGPVLLVHGAGVWSGMFMLPTLKENFVQYLVRHGYDTWLLDWRASVQLPLRQFSLDDAADYDMPAAVRRMREITGAESVQAVVHCAGSAAFFMSLAAGHLPDVRSVVASQVALHHDVPKSTRFKALLRVPELLDLGLDSLTSDDATSTPLFQAAFSKVSGLLRMECDSPVCHRLSFMYGRLYRHSRLNRETHSRLEEQFGRCNLMTFRHLGQMARVGHAVRYDHGRVGNLLRYGQARPPDYLDPAPFKRPITFISGEKNQTYLPSSTERTFAWLREANGARYYQRLVLPGCGHIDTFMGSTASEDTYPVLREALEFQPRAS</sequence>
<dbReference type="OrthoDB" id="9787779at2"/>
<comment type="similarity">
    <text evidence="2">Belongs to the GMC oxidoreductase family.</text>
</comment>
<evidence type="ECO:0000313" key="7">
    <source>
        <dbReference type="EMBL" id="RKG84173.1"/>
    </source>
</evidence>
<dbReference type="SUPFAM" id="SSF53474">
    <property type="entry name" value="alpha/beta-Hydrolases"/>
    <property type="match status" value="1"/>
</dbReference>
<keyword evidence="5" id="KW-0560">Oxidoreductase</keyword>
<organism evidence="7 8">
    <name type="scientific">Corallococcus terminator</name>
    <dbReference type="NCBI Taxonomy" id="2316733"/>
    <lineage>
        <taxon>Bacteria</taxon>
        <taxon>Pseudomonadati</taxon>
        <taxon>Myxococcota</taxon>
        <taxon>Myxococcia</taxon>
        <taxon>Myxococcales</taxon>
        <taxon>Cystobacterineae</taxon>
        <taxon>Myxococcaceae</taxon>
        <taxon>Corallococcus</taxon>
    </lineage>
</organism>
<dbReference type="RefSeq" id="WP_120542709.1">
    <property type="nucleotide sequence ID" value="NZ_RAVZ01000162.1"/>
</dbReference>
<dbReference type="GO" id="GO:0016787">
    <property type="term" value="F:hydrolase activity"/>
    <property type="evidence" value="ECO:0007669"/>
    <property type="project" value="UniProtKB-KW"/>
</dbReference>
<evidence type="ECO:0000256" key="2">
    <source>
        <dbReference type="ARBA" id="ARBA00010790"/>
    </source>
</evidence>
<evidence type="ECO:0000259" key="6">
    <source>
        <dbReference type="Pfam" id="PF00561"/>
    </source>
</evidence>
<keyword evidence="3" id="KW-0285">Flavoprotein</keyword>
<dbReference type="InterPro" id="IPR000073">
    <property type="entry name" value="AB_hydrolase_1"/>
</dbReference>
<dbReference type="GO" id="GO:0016491">
    <property type="term" value="F:oxidoreductase activity"/>
    <property type="evidence" value="ECO:0007669"/>
    <property type="project" value="UniProtKB-KW"/>
</dbReference>
<keyword evidence="4" id="KW-0274">FAD</keyword>
<evidence type="ECO:0000256" key="1">
    <source>
        <dbReference type="ARBA" id="ARBA00001974"/>
    </source>
</evidence>
<dbReference type="EMBL" id="RAVZ01000162">
    <property type="protein sequence ID" value="RKG84173.1"/>
    <property type="molecule type" value="Genomic_DNA"/>
</dbReference>
<reference evidence="8" key="1">
    <citation type="submission" date="2018-09" db="EMBL/GenBank/DDBJ databases">
        <authorList>
            <person name="Livingstone P.G."/>
            <person name="Whitworth D.E."/>
        </authorList>
    </citation>
    <scope>NUCLEOTIDE SEQUENCE [LARGE SCALE GENOMIC DNA]</scope>
    <source>
        <strain evidence="8">CA054A</strain>
    </source>
</reference>
<dbReference type="InterPro" id="IPR029058">
    <property type="entry name" value="AB_hydrolase_fold"/>
</dbReference>
<dbReference type="AlphaFoldDB" id="A0A3A8J3Q5"/>
<dbReference type="Proteomes" id="UP000268094">
    <property type="component" value="Unassembled WGS sequence"/>
</dbReference>
<evidence type="ECO:0000256" key="5">
    <source>
        <dbReference type="ARBA" id="ARBA00023002"/>
    </source>
</evidence>
<comment type="caution">
    <text evidence="7">The sequence shown here is derived from an EMBL/GenBank/DDBJ whole genome shotgun (WGS) entry which is preliminary data.</text>
</comment>
<evidence type="ECO:0000256" key="3">
    <source>
        <dbReference type="ARBA" id="ARBA00022630"/>
    </source>
</evidence>
<evidence type="ECO:0000313" key="8">
    <source>
        <dbReference type="Proteomes" id="UP000268094"/>
    </source>
</evidence>
<protein>
    <submittedName>
        <fullName evidence="7">Alpha/beta fold hydrolase</fullName>
    </submittedName>
</protein>
<dbReference type="PANTHER" id="PTHR47470">
    <property type="entry name" value="CHOLESTEROL OXIDASE"/>
    <property type="match status" value="1"/>
</dbReference>
<keyword evidence="7" id="KW-0378">Hydrolase</keyword>
<keyword evidence="8" id="KW-1185">Reference proteome</keyword>
<dbReference type="InterPro" id="IPR052542">
    <property type="entry name" value="Cholesterol_Oxidase"/>
</dbReference>
<accession>A0A3A8J3Q5</accession>
<dbReference type="Pfam" id="PF00561">
    <property type="entry name" value="Abhydrolase_1"/>
    <property type="match status" value="1"/>
</dbReference>
<feature type="domain" description="AB hydrolase-1" evidence="6">
    <location>
        <begin position="52"/>
        <end position="343"/>
    </location>
</feature>
<evidence type="ECO:0000256" key="4">
    <source>
        <dbReference type="ARBA" id="ARBA00022827"/>
    </source>
</evidence>
<dbReference type="PANTHER" id="PTHR47470:SF1">
    <property type="entry name" value="FAD-DEPENDENT OXIDOREDUCTASE 2 FAD BINDING DOMAIN-CONTAINING PROTEIN"/>
    <property type="match status" value="1"/>
</dbReference>